<dbReference type="OrthoDB" id="1729225at2759"/>
<accession>A0A5B6VMY7</accession>
<gene>
    <name evidence="1" type="ORF">EPI10_016068</name>
</gene>
<sequence>MCWNCRGLGNPATVRELKQPIVADASNIVCLSETKIKVNSISRVTSICRMEGCLAVSAEGKSGGLALMWKEGAKFSIQSYSKFHIDSLVGLDDGTDLRFTGFYGHSDLALRNQASDMLRRTNSSVREGGMDAEKEGGRRKPKTFMNDFSELLEELSLVDIKTRIGWFTWSNNREGLSLVKERLDRFLVSEDIVENMPFIETKVVRQFKSDHDAIFMNTVGSKLRERCVKPKHWLRYDTCWAKEKEAKDIINSVWSKNDRNFMEKVEDVREKLGR</sequence>
<dbReference type="EMBL" id="SMMG02000006">
    <property type="protein sequence ID" value="KAA3470354.1"/>
    <property type="molecule type" value="Genomic_DNA"/>
</dbReference>
<evidence type="ECO:0000313" key="2">
    <source>
        <dbReference type="Proteomes" id="UP000325315"/>
    </source>
</evidence>
<dbReference type="PANTHER" id="PTHR33710">
    <property type="entry name" value="BNAC02G09200D PROTEIN"/>
    <property type="match status" value="1"/>
</dbReference>
<reference evidence="2" key="1">
    <citation type="journal article" date="2019" name="Plant Biotechnol. J.">
        <title>Genome sequencing of the Australian wild diploid species Gossypium australe highlights disease resistance and delayed gland morphogenesis.</title>
        <authorList>
            <person name="Cai Y."/>
            <person name="Cai X."/>
            <person name="Wang Q."/>
            <person name="Wang P."/>
            <person name="Zhang Y."/>
            <person name="Cai C."/>
            <person name="Xu Y."/>
            <person name="Wang K."/>
            <person name="Zhou Z."/>
            <person name="Wang C."/>
            <person name="Geng S."/>
            <person name="Li B."/>
            <person name="Dong Q."/>
            <person name="Hou Y."/>
            <person name="Wang H."/>
            <person name="Ai P."/>
            <person name="Liu Z."/>
            <person name="Yi F."/>
            <person name="Sun M."/>
            <person name="An G."/>
            <person name="Cheng J."/>
            <person name="Zhang Y."/>
            <person name="Shi Q."/>
            <person name="Xie Y."/>
            <person name="Shi X."/>
            <person name="Chang Y."/>
            <person name="Huang F."/>
            <person name="Chen Y."/>
            <person name="Hong S."/>
            <person name="Mi L."/>
            <person name="Sun Q."/>
            <person name="Zhang L."/>
            <person name="Zhou B."/>
            <person name="Peng R."/>
            <person name="Zhang X."/>
            <person name="Liu F."/>
        </authorList>
    </citation>
    <scope>NUCLEOTIDE SEQUENCE [LARGE SCALE GENOMIC DNA]</scope>
    <source>
        <strain evidence="2">cv. PA1801</strain>
    </source>
</reference>
<dbReference type="Proteomes" id="UP000325315">
    <property type="component" value="Unassembled WGS sequence"/>
</dbReference>
<proteinExistence type="predicted"/>
<name>A0A5B6VMY7_9ROSI</name>
<dbReference type="Gene3D" id="3.60.10.10">
    <property type="entry name" value="Endonuclease/exonuclease/phosphatase"/>
    <property type="match status" value="1"/>
</dbReference>
<dbReference type="SUPFAM" id="SSF56219">
    <property type="entry name" value="DNase I-like"/>
    <property type="match status" value="1"/>
</dbReference>
<keyword evidence="2" id="KW-1185">Reference proteome</keyword>
<dbReference type="AlphaFoldDB" id="A0A5B6VMY7"/>
<dbReference type="PANTHER" id="PTHR33710:SF64">
    <property type="entry name" value="ENDONUCLEASE_EXONUCLEASE_PHOSPHATASE DOMAIN-CONTAINING PROTEIN"/>
    <property type="match status" value="1"/>
</dbReference>
<comment type="caution">
    <text evidence="1">The sequence shown here is derived from an EMBL/GenBank/DDBJ whole genome shotgun (WGS) entry which is preliminary data.</text>
</comment>
<dbReference type="GO" id="GO:0003964">
    <property type="term" value="F:RNA-directed DNA polymerase activity"/>
    <property type="evidence" value="ECO:0007669"/>
    <property type="project" value="UniProtKB-KW"/>
</dbReference>
<dbReference type="InterPro" id="IPR036691">
    <property type="entry name" value="Endo/exonu/phosph_ase_sf"/>
</dbReference>
<keyword evidence="1" id="KW-0548">Nucleotidyltransferase</keyword>
<keyword evidence="1" id="KW-0695">RNA-directed DNA polymerase</keyword>
<keyword evidence="1" id="KW-0808">Transferase</keyword>
<organism evidence="1 2">
    <name type="scientific">Gossypium australe</name>
    <dbReference type="NCBI Taxonomy" id="47621"/>
    <lineage>
        <taxon>Eukaryota</taxon>
        <taxon>Viridiplantae</taxon>
        <taxon>Streptophyta</taxon>
        <taxon>Embryophyta</taxon>
        <taxon>Tracheophyta</taxon>
        <taxon>Spermatophyta</taxon>
        <taxon>Magnoliopsida</taxon>
        <taxon>eudicotyledons</taxon>
        <taxon>Gunneridae</taxon>
        <taxon>Pentapetalae</taxon>
        <taxon>rosids</taxon>
        <taxon>malvids</taxon>
        <taxon>Malvales</taxon>
        <taxon>Malvaceae</taxon>
        <taxon>Malvoideae</taxon>
        <taxon>Gossypium</taxon>
    </lineage>
</organism>
<protein>
    <submittedName>
        <fullName evidence="1">Reverse transcriptase</fullName>
    </submittedName>
</protein>
<evidence type="ECO:0000313" key="1">
    <source>
        <dbReference type="EMBL" id="KAA3470354.1"/>
    </source>
</evidence>